<name>A0A4R1AVA4_9BACI</name>
<evidence type="ECO:0000259" key="1">
    <source>
        <dbReference type="Pfam" id="PF00144"/>
    </source>
</evidence>
<dbReference type="RefSeq" id="WP_131238385.1">
    <property type="nucleotide sequence ID" value="NZ_SJTH01000053.1"/>
</dbReference>
<organism evidence="2 3">
    <name type="scientific">Cytobacillus praedii</name>
    <dbReference type="NCBI Taxonomy" id="1742358"/>
    <lineage>
        <taxon>Bacteria</taxon>
        <taxon>Bacillati</taxon>
        <taxon>Bacillota</taxon>
        <taxon>Bacilli</taxon>
        <taxon>Bacillales</taxon>
        <taxon>Bacillaceae</taxon>
        <taxon>Cytobacillus</taxon>
    </lineage>
</organism>
<dbReference type="PANTHER" id="PTHR46825:SF12">
    <property type="entry name" value="PENICILLIN-BINDING PROTEIN 4"/>
    <property type="match status" value="1"/>
</dbReference>
<dbReference type="SUPFAM" id="SSF56601">
    <property type="entry name" value="beta-lactamase/transpeptidase-like"/>
    <property type="match status" value="1"/>
</dbReference>
<comment type="caution">
    <text evidence="2">The sequence shown here is derived from an EMBL/GenBank/DDBJ whole genome shotgun (WGS) entry which is preliminary data.</text>
</comment>
<protein>
    <submittedName>
        <fullName evidence="2">Class A beta-lactamase-related serine hydrolase</fullName>
    </submittedName>
</protein>
<sequence>MQNLMDNYHVTGLSMACIEGCKVSRTVCYGLIDANSEKNVDIHSIFSACSISKFLTSMLVMKLTDLCILDLDEDINEKLVSWQIPYNESNRRKKVTLRNLLCHQSGVVDPEGSFPVLDSKIGFPTMVQLLEGKTPYCNVPIEMNYEPESDFQYSDAGFCIIQLLIENVIGKTFNEIMYEFIFQPLHMENSTFDPPNEGAVQSNFSTGHNKAGDEVCGKYPIYPYPAAAGLWTTPSDLALLVIELINSLKGASKLNLSVSKAIEVITPQGTKEWTGLGVFLDKTEKGIEISSLGWGAGFQSMMVAYPDIETGLVIMTNTDLGVHQLKGIIGDIYRAYPF</sequence>
<proteinExistence type="predicted"/>
<dbReference type="InterPro" id="IPR050491">
    <property type="entry name" value="AmpC-like"/>
</dbReference>
<evidence type="ECO:0000313" key="3">
    <source>
        <dbReference type="Proteomes" id="UP000293846"/>
    </source>
</evidence>
<dbReference type="Proteomes" id="UP000293846">
    <property type="component" value="Unassembled WGS sequence"/>
</dbReference>
<reference evidence="2 3" key="1">
    <citation type="submission" date="2019-03" db="EMBL/GenBank/DDBJ databases">
        <authorList>
            <person name="Jensen L."/>
            <person name="Storgaard J."/>
            <person name="Sulaj E."/>
            <person name="Schramm A."/>
            <person name="Marshall I.P.G."/>
        </authorList>
    </citation>
    <scope>NUCLEOTIDE SEQUENCE [LARGE SCALE GENOMIC DNA]</scope>
    <source>
        <strain evidence="2 3">2017H2G3</strain>
    </source>
</reference>
<keyword evidence="3" id="KW-1185">Reference proteome</keyword>
<dbReference type="EMBL" id="SJTH01000053">
    <property type="protein sequence ID" value="TCJ01703.1"/>
    <property type="molecule type" value="Genomic_DNA"/>
</dbReference>
<accession>A0A4R1AVA4</accession>
<dbReference type="Pfam" id="PF00144">
    <property type="entry name" value="Beta-lactamase"/>
    <property type="match status" value="1"/>
</dbReference>
<dbReference type="GO" id="GO:0016787">
    <property type="term" value="F:hydrolase activity"/>
    <property type="evidence" value="ECO:0007669"/>
    <property type="project" value="UniProtKB-KW"/>
</dbReference>
<dbReference type="InterPro" id="IPR012338">
    <property type="entry name" value="Beta-lactam/transpept-like"/>
</dbReference>
<gene>
    <name evidence="2" type="ORF">E0Y62_22920</name>
</gene>
<dbReference type="InterPro" id="IPR001466">
    <property type="entry name" value="Beta-lactam-related"/>
</dbReference>
<evidence type="ECO:0000313" key="2">
    <source>
        <dbReference type="EMBL" id="TCJ01703.1"/>
    </source>
</evidence>
<dbReference type="AlphaFoldDB" id="A0A4R1AVA4"/>
<dbReference type="PANTHER" id="PTHR46825">
    <property type="entry name" value="D-ALANYL-D-ALANINE-CARBOXYPEPTIDASE/ENDOPEPTIDASE AMPH"/>
    <property type="match status" value="1"/>
</dbReference>
<dbReference type="STRING" id="1742358.GCA_001439605_02343"/>
<dbReference type="Gene3D" id="3.40.710.10">
    <property type="entry name" value="DD-peptidase/beta-lactamase superfamily"/>
    <property type="match status" value="1"/>
</dbReference>
<feature type="domain" description="Beta-lactamase-related" evidence="1">
    <location>
        <begin position="2"/>
        <end position="320"/>
    </location>
</feature>
<dbReference type="OrthoDB" id="9797709at2"/>
<keyword evidence="2" id="KW-0378">Hydrolase</keyword>